<feature type="region of interest" description="Disordered" evidence="1">
    <location>
        <begin position="1"/>
        <end position="39"/>
    </location>
</feature>
<dbReference type="EMBL" id="JAHYIQ010000010">
    <property type="protein sequence ID" value="KAK1128619.1"/>
    <property type="molecule type" value="Genomic_DNA"/>
</dbReference>
<name>A0AA40G105_9HYME</name>
<evidence type="ECO:0000313" key="3">
    <source>
        <dbReference type="Proteomes" id="UP001177670"/>
    </source>
</evidence>
<comment type="caution">
    <text evidence="2">The sequence shown here is derived from an EMBL/GenBank/DDBJ whole genome shotgun (WGS) entry which is preliminary data.</text>
</comment>
<reference evidence="2" key="1">
    <citation type="submission" date="2021-10" db="EMBL/GenBank/DDBJ databases">
        <title>Melipona bicolor Genome sequencing and assembly.</title>
        <authorList>
            <person name="Araujo N.S."/>
            <person name="Arias M.C."/>
        </authorList>
    </citation>
    <scope>NUCLEOTIDE SEQUENCE</scope>
    <source>
        <strain evidence="2">USP_2M_L1-L4_2017</strain>
        <tissue evidence="2">Whole body</tissue>
    </source>
</reference>
<evidence type="ECO:0000313" key="2">
    <source>
        <dbReference type="EMBL" id="KAK1128619.1"/>
    </source>
</evidence>
<feature type="region of interest" description="Disordered" evidence="1">
    <location>
        <begin position="114"/>
        <end position="135"/>
    </location>
</feature>
<gene>
    <name evidence="2" type="ORF">K0M31_003077</name>
</gene>
<accession>A0AA40G105</accession>
<evidence type="ECO:0000256" key="1">
    <source>
        <dbReference type="SAM" id="MobiDB-lite"/>
    </source>
</evidence>
<dbReference type="Proteomes" id="UP001177670">
    <property type="component" value="Unassembled WGS sequence"/>
</dbReference>
<organism evidence="2 3">
    <name type="scientific">Melipona bicolor</name>
    <dbReference type="NCBI Taxonomy" id="60889"/>
    <lineage>
        <taxon>Eukaryota</taxon>
        <taxon>Metazoa</taxon>
        <taxon>Ecdysozoa</taxon>
        <taxon>Arthropoda</taxon>
        <taxon>Hexapoda</taxon>
        <taxon>Insecta</taxon>
        <taxon>Pterygota</taxon>
        <taxon>Neoptera</taxon>
        <taxon>Endopterygota</taxon>
        <taxon>Hymenoptera</taxon>
        <taxon>Apocrita</taxon>
        <taxon>Aculeata</taxon>
        <taxon>Apoidea</taxon>
        <taxon>Anthophila</taxon>
        <taxon>Apidae</taxon>
        <taxon>Melipona</taxon>
    </lineage>
</organism>
<keyword evidence="3" id="KW-1185">Reference proteome</keyword>
<sequence>MSRHTNDDENQQQHNNDDDDDDEKKHLDSNRPRGLQGRATLKTALSAILSMRFVREGPRLGRTKMIHRCVCHPPLPHSHRQRVTSPSPDNNYSCHHLFRPPSTFIEVKRDADATKNPVGHGERGVPFIRSVKQGR</sequence>
<feature type="compositionally biased region" description="Polar residues" evidence="1">
    <location>
        <begin position="83"/>
        <end position="93"/>
    </location>
</feature>
<proteinExistence type="predicted"/>
<protein>
    <submittedName>
        <fullName evidence="2">Uncharacterized protein</fullName>
    </submittedName>
</protein>
<feature type="region of interest" description="Disordered" evidence="1">
    <location>
        <begin position="74"/>
        <end position="93"/>
    </location>
</feature>
<dbReference type="AlphaFoldDB" id="A0AA40G105"/>